<organism evidence="1">
    <name type="scientific">Lepeophtheirus salmonis</name>
    <name type="common">Salmon louse</name>
    <name type="synonym">Caligus salmonis</name>
    <dbReference type="NCBI Taxonomy" id="72036"/>
    <lineage>
        <taxon>Eukaryota</taxon>
        <taxon>Metazoa</taxon>
        <taxon>Ecdysozoa</taxon>
        <taxon>Arthropoda</taxon>
        <taxon>Crustacea</taxon>
        <taxon>Multicrustacea</taxon>
        <taxon>Hexanauplia</taxon>
        <taxon>Copepoda</taxon>
        <taxon>Siphonostomatoida</taxon>
        <taxon>Caligidae</taxon>
        <taxon>Lepeophtheirus</taxon>
    </lineage>
</organism>
<accession>A0A0K2VAK7</accession>
<dbReference type="EMBL" id="HACA01029585">
    <property type="protein sequence ID" value="CDW46946.1"/>
    <property type="molecule type" value="Transcribed_RNA"/>
</dbReference>
<reference evidence="1" key="1">
    <citation type="submission" date="2014-05" db="EMBL/GenBank/DDBJ databases">
        <authorList>
            <person name="Chronopoulou M."/>
        </authorList>
    </citation>
    <scope>NUCLEOTIDE SEQUENCE</scope>
    <source>
        <tissue evidence="1">Whole organism</tissue>
    </source>
</reference>
<feature type="non-terminal residue" evidence="1">
    <location>
        <position position="1"/>
    </location>
</feature>
<protein>
    <submittedName>
        <fullName evidence="1">Uncharacterized protein</fullName>
    </submittedName>
</protein>
<evidence type="ECO:0000313" key="1">
    <source>
        <dbReference type="EMBL" id="CDW46946.1"/>
    </source>
</evidence>
<proteinExistence type="predicted"/>
<dbReference type="AlphaFoldDB" id="A0A0K2VAK7"/>
<sequence>SKLRASLRSSLYKFGEKLFYNIDKAYIHVVYLLCEESLRKRDNCEIRIEVLETLKN</sequence>
<name>A0A0K2VAK7_LEPSM</name>